<comment type="caution">
    <text evidence="1">The sequence shown here is derived from an EMBL/GenBank/DDBJ whole genome shotgun (WGS) entry which is preliminary data.</text>
</comment>
<proteinExistence type="predicted"/>
<dbReference type="Proteomes" id="UP001057402">
    <property type="component" value="Chromosome 5"/>
</dbReference>
<organism evidence="1 2">
    <name type="scientific">Melastoma candidum</name>
    <dbReference type="NCBI Taxonomy" id="119954"/>
    <lineage>
        <taxon>Eukaryota</taxon>
        <taxon>Viridiplantae</taxon>
        <taxon>Streptophyta</taxon>
        <taxon>Embryophyta</taxon>
        <taxon>Tracheophyta</taxon>
        <taxon>Spermatophyta</taxon>
        <taxon>Magnoliopsida</taxon>
        <taxon>eudicotyledons</taxon>
        <taxon>Gunneridae</taxon>
        <taxon>Pentapetalae</taxon>
        <taxon>rosids</taxon>
        <taxon>malvids</taxon>
        <taxon>Myrtales</taxon>
        <taxon>Melastomataceae</taxon>
        <taxon>Melastomatoideae</taxon>
        <taxon>Melastomateae</taxon>
        <taxon>Melastoma</taxon>
    </lineage>
</organism>
<keyword evidence="2" id="KW-1185">Reference proteome</keyword>
<evidence type="ECO:0000313" key="1">
    <source>
        <dbReference type="EMBL" id="KAI4371204.1"/>
    </source>
</evidence>
<accession>A0ACB9QXA6</accession>
<evidence type="ECO:0000313" key="2">
    <source>
        <dbReference type="Proteomes" id="UP001057402"/>
    </source>
</evidence>
<sequence>MMVLHGSFEDCKVQHICIPKGSMLLVNLNPRRRRRFPATRPKHRRWQFLLLGDGQRGKLQRCLGVPLSRTLVSSPNLFSRCKLRSYIRLDLDTLNSLRTRILTYFLPARSSTMLVQLQAILSIPDELCRDRYWPRTVEAKGRSKRPPRKDDDVYHFISYLPVDGFCTNSDGLKEGPISLGQCPGGPGDMDWLQVVQPVIQERIERYSRSEIRFNLMAVIKKQKRNAHLAETQGFAEEEGKDTAAVWPCCSKKTVNSSEFRGAQQVSLGSERGDRERHGEDLDRRGEVQEVEDGKHKEEAQLHTLPVQFPQASGREEAAEAPHREG</sequence>
<reference evidence="2" key="1">
    <citation type="journal article" date="2023" name="Front. Plant Sci.">
        <title>Chromosomal-level genome assembly of Melastoma candidum provides insights into trichome evolution.</title>
        <authorList>
            <person name="Zhong Y."/>
            <person name="Wu W."/>
            <person name="Sun C."/>
            <person name="Zou P."/>
            <person name="Liu Y."/>
            <person name="Dai S."/>
            <person name="Zhou R."/>
        </authorList>
    </citation>
    <scope>NUCLEOTIDE SEQUENCE [LARGE SCALE GENOMIC DNA]</scope>
</reference>
<name>A0ACB9QXA6_9MYRT</name>
<dbReference type="EMBL" id="CM042884">
    <property type="protein sequence ID" value="KAI4371204.1"/>
    <property type="molecule type" value="Genomic_DNA"/>
</dbReference>
<protein>
    <submittedName>
        <fullName evidence="1">Uncharacterized protein</fullName>
    </submittedName>
</protein>
<gene>
    <name evidence="1" type="ORF">MLD38_019467</name>
</gene>